<dbReference type="AlphaFoldDB" id="N4XEE2"/>
<accession>N4XEE2</accession>
<name>N4XEE2_COCH4</name>
<evidence type="ECO:0000313" key="3">
    <source>
        <dbReference type="Proteomes" id="UP000012338"/>
    </source>
</evidence>
<dbReference type="EMBL" id="KB733450">
    <property type="protein sequence ID" value="ENI06903.1"/>
    <property type="molecule type" value="Genomic_DNA"/>
</dbReference>
<evidence type="ECO:0000313" key="2">
    <source>
        <dbReference type="EMBL" id="ENI06903.1"/>
    </source>
</evidence>
<proteinExistence type="predicted"/>
<sequence length="404" mass="43856">MVDGVEDRVRRHVKRGYGAVKRYAKGHATEAVLVRRRVSARRSSISSVLDPDKTDVFGLGVLHVSTGERGKERSASEAVWLRGRGLWERLMDMPYSPLLIDTAVDGSQVIVAATFWGSMTTLPKPLPLLRFHVVGKRPVAKPCPTWGIQVNGGGCSWTNTTDANHDTAGHSMMHLVYNESILGCSNDGRRPWGRANDSSRSTTNGPSHSHTGKGSPTRVPLLCRVHVGCRLEKQAKCNQASGMAGPSLSQPLLESTSSLLYVEYTRMPSARRHGTLACPLGLAEDLGQRKCTLRESGCVSGNFIWACASDRCDGYPADGTLQLAYMIHESNHPHFDTASPVILQIPPRSCIPCLQIPAAADLLPSRPGRGNMPNAADTPNTPVIAPHKQHTEACQPQSLSYLFT</sequence>
<protein>
    <submittedName>
        <fullName evidence="2">Uncharacterized protein</fullName>
    </submittedName>
</protein>
<reference evidence="2 3" key="1">
    <citation type="journal article" date="2012" name="PLoS Pathog.">
        <title>Diverse lifestyles and strategies of plant pathogenesis encoded in the genomes of eighteen Dothideomycetes fungi.</title>
        <authorList>
            <person name="Ohm R.A."/>
            <person name="Feau N."/>
            <person name="Henrissat B."/>
            <person name="Schoch C.L."/>
            <person name="Horwitz B.A."/>
            <person name="Barry K.W."/>
            <person name="Condon B.J."/>
            <person name="Copeland A.C."/>
            <person name="Dhillon B."/>
            <person name="Glaser F."/>
            <person name="Hesse C.N."/>
            <person name="Kosti I."/>
            <person name="LaButti K."/>
            <person name="Lindquist E.A."/>
            <person name="Lucas S."/>
            <person name="Salamov A.A."/>
            <person name="Bradshaw R.E."/>
            <person name="Ciuffetti L."/>
            <person name="Hamelin R.C."/>
            <person name="Kema G.H.J."/>
            <person name="Lawrence C."/>
            <person name="Scott J.A."/>
            <person name="Spatafora J.W."/>
            <person name="Turgeon B.G."/>
            <person name="de Wit P.J.G.M."/>
            <person name="Zhong S."/>
            <person name="Goodwin S.B."/>
            <person name="Grigoriev I.V."/>
        </authorList>
    </citation>
    <scope>NUCLEOTIDE SEQUENCE [LARGE SCALE GENOMIC DNA]</scope>
    <source>
        <strain evidence="3">C4 / ATCC 48331 / race T</strain>
    </source>
</reference>
<feature type="compositionally biased region" description="Polar residues" evidence="1">
    <location>
        <begin position="196"/>
        <end position="214"/>
    </location>
</feature>
<dbReference type="Proteomes" id="UP000012338">
    <property type="component" value="Unassembled WGS sequence"/>
</dbReference>
<evidence type="ECO:0000256" key="1">
    <source>
        <dbReference type="SAM" id="MobiDB-lite"/>
    </source>
</evidence>
<reference evidence="3" key="2">
    <citation type="journal article" date="2013" name="PLoS Genet.">
        <title>Comparative genome structure, secondary metabolite, and effector coding capacity across Cochliobolus pathogens.</title>
        <authorList>
            <person name="Condon B.J."/>
            <person name="Leng Y."/>
            <person name="Wu D."/>
            <person name="Bushley K.E."/>
            <person name="Ohm R.A."/>
            <person name="Otillar R."/>
            <person name="Martin J."/>
            <person name="Schackwitz W."/>
            <person name="Grimwood J."/>
            <person name="MohdZainudin N."/>
            <person name="Xue C."/>
            <person name="Wang R."/>
            <person name="Manning V.A."/>
            <person name="Dhillon B."/>
            <person name="Tu Z.J."/>
            <person name="Steffenson B.J."/>
            <person name="Salamov A."/>
            <person name="Sun H."/>
            <person name="Lowry S."/>
            <person name="LaButti K."/>
            <person name="Han J."/>
            <person name="Copeland A."/>
            <person name="Lindquist E."/>
            <person name="Barry K."/>
            <person name="Schmutz J."/>
            <person name="Baker S.E."/>
            <person name="Ciuffetti L.M."/>
            <person name="Grigoriev I.V."/>
            <person name="Zhong S."/>
            <person name="Turgeon B.G."/>
        </authorList>
    </citation>
    <scope>NUCLEOTIDE SEQUENCE [LARGE SCALE GENOMIC DNA]</scope>
    <source>
        <strain evidence="3">C4 / ATCC 48331 / race T</strain>
    </source>
</reference>
<dbReference type="HOGENOM" id="CLU_681529_0_0_1"/>
<feature type="region of interest" description="Disordered" evidence="1">
    <location>
        <begin position="188"/>
        <end position="217"/>
    </location>
</feature>
<gene>
    <name evidence="2" type="ORF">COCC4DRAFT_21661</name>
</gene>
<keyword evidence="3" id="KW-1185">Reference proteome</keyword>
<organism evidence="2 3">
    <name type="scientific">Cochliobolus heterostrophus (strain C4 / ATCC 48331 / race T)</name>
    <name type="common">Southern corn leaf blight fungus</name>
    <name type="synonym">Bipolaris maydis</name>
    <dbReference type="NCBI Taxonomy" id="665024"/>
    <lineage>
        <taxon>Eukaryota</taxon>
        <taxon>Fungi</taxon>
        <taxon>Dikarya</taxon>
        <taxon>Ascomycota</taxon>
        <taxon>Pezizomycotina</taxon>
        <taxon>Dothideomycetes</taxon>
        <taxon>Pleosporomycetidae</taxon>
        <taxon>Pleosporales</taxon>
        <taxon>Pleosporineae</taxon>
        <taxon>Pleosporaceae</taxon>
        <taxon>Bipolaris</taxon>
    </lineage>
</organism>